<evidence type="ECO:0000313" key="2">
    <source>
        <dbReference type="Proteomes" id="UP000694844"/>
    </source>
</evidence>
<dbReference type="OrthoDB" id="3135773at2759"/>
<evidence type="ECO:0000313" key="3">
    <source>
        <dbReference type="RefSeq" id="XP_022327447.1"/>
    </source>
</evidence>
<dbReference type="SUPFAM" id="SSF46565">
    <property type="entry name" value="Chaperone J-domain"/>
    <property type="match status" value="1"/>
</dbReference>
<accession>A0A8B8DH26</accession>
<evidence type="ECO:0000256" key="1">
    <source>
        <dbReference type="SAM" id="Coils"/>
    </source>
</evidence>
<dbReference type="InterPro" id="IPR036869">
    <property type="entry name" value="J_dom_sf"/>
</dbReference>
<protein>
    <submittedName>
        <fullName evidence="3">Uncharacterized protein LOC111126838</fullName>
    </submittedName>
</protein>
<dbReference type="Proteomes" id="UP000694844">
    <property type="component" value="Chromosome 3"/>
</dbReference>
<dbReference type="KEGG" id="cvn:111126838"/>
<sequence>MSASPSATFRHEGNRMYKSACLEGLSPVIQLERLQKARNLYSRAHNSDGNLDEQCSAAKNVAQCEWRIGKIHILRKQKEETVVHHFKEALRHYQYAFLHGDKCKDSQWISDLKSKYSDCVDDLESFFSDFSLAIRIRYLSQIANLMSDSVPEVTANVYLRLTEHNFHEGINAWQKGDYLKCKNQMAECHFPMHEARRYGHGQCDILQEIDVLENDVHMHMCIAESSKSRQTGDELLERATRYYETVDINMVWEIIDWYKQAILLARELDIEQEAIAMQRIGRVYAKVLKFKPQAKEYYKRAIQLAVSMAPRIFTACDWYIECSEMLKKYQEETIVHEQEQQDKEREKIKEEIKVELEEIKTNHEKKTNIDFLLYVYKTYPPKNTSLQMEKDAKDNMKKAFQKAILHYHPDKSEPEKNGMKWKVLTEEITKFLTKRYECFKFNTN</sequence>
<organism evidence="2 3">
    <name type="scientific">Crassostrea virginica</name>
    <name type="common">Eastern oyster</name>
    <dbReference type="NCBI Taxonomy" id="6565"/>
    <lineage>
        <taxon>Eukaryota</taxon>
        <taxon>Metazoa</taxon>
        <taxon>Spiralia</taxon>
        <taxon>Lophotrochozoa</taxon>
        <taxon>Mollusca</taxon>
        <taxon>Bivalvia</taxon>
        <taxon>Autobranchia</taxon>
        <taxon>Pteriomorphia</taxon>
        <taxon>Ostreida</taxon>
        <taxon>Ostreoidea</taxon>
        <taxon>Ostreidae</taxon>
        <taxon>Crassostrea</taxon>
    </lineage>
</organism>
<dbReference type="GeneID" id="111126838"/>
<gene>
    <name evidence="3" type="primary">LOC111126838</name>
</gene>
<reference evidence="3" key="1">
    <citation type="submission" date="2025-08" db="UniProtKB">
        <authorList>
            <consortium name="RefSeq"/>
        </authorList>
    </citation>
    <scope>IDENTIFICATION</scope>
    <source>
        <tissue evidence="3">Whole sample</tissue>
    </source>
</reference>
<name>A0A8B8DH26_CRAVI</name>
<keyword evidence="2" id="KW-1185">Reference proteome</keyword>
<proteinExistence type="predicted"/>
<dbReference type="RefSeq" id="XP_022327447.1">
    <property type="nucleotide sequence ID" value="XM_022471739.1"/>
</dbReference>
<keyword evidence="1" id="KW-0175">Coiled coil</keyword>
<feature type="coiled-coil region" evidence="1">
    <location>
        <begin position="326"/>
        <end position="369"/>
    </location>
</feature>
<dbReference type="AlphaFoldDB" id="A0A8B8DH26"/>
<dbReference type="Gene3D" id="1.10.287.110">
    <property type="entry name" value="DnaJ domain"/>
    <property type="match status" value="1"/>
</dbReference>